<feature type="region of interest" description="Disordered" evidence="2">
    <location>
        <begin position="1342"/>
        <end position="1369"/>
    </location>
</feature>
<dbReference type="InterPro" id="IPR011049">
    <property type="entry name" value="Serralysin-like_metalloprot_C"/>
</dbReference>
<feature type="compositionally biased region" description="Basic and acidic residues" evidence="2">
    <location>
        <begin position="1027"/>
        <end position="1040"/>
    </location>
</feature>
<dbReference type="InterPro" id="IPR038081">
    <property type="entry name" value="CalX-like_sf"/>
</dbReference>
<feature type="region of interest" description="Disordered" evidence="2">
    <location>
        <begin position="1572"/>
        <end position="1607"/>
    </location>
</feature>
<proteinExistence type="predicted"/>
<feature type="region of interest" description="Disordered" evidence="2">
    <location>
        <begin position="1175"/>
        <end position="1229"/>
    </location>
</feature>
<evidence type="ECO:0000313" key="4">
    <source>
        <dbReference type="Proteomes" id="UP000000248"/>
    </source>
</evidence>
<feature type="region of interest" description="Disordered" evidence="2">
    <location>
        <begin position="319"/>
        <end position="374"/>
    </location>
</feature>
<feature type="compositionally biased region" description="Low complexity" evidence="2">
    <location>
        <begin position="845"/>
        <end position="855"/>
    </location>
</feature>
<keyword evidence="4" id="KW-1185">Reference proteome</keyword>
<feature type="region of interest" description="Disordered" evidence="2">
    <location>
        <begin position="990"/>
        <end position="1044"/>
    </location>
</feature>
<keyword evidence="1" id="KW-0106">Calcium</keyword>
<dbReference type="Gene3D" id="2.60.40.2030">
    <property type="match status" value="2"/>
</dbReference>
<dbReference type="InterPro" id="IPR001343">
    <property type="entry name" value="Hemolysn_Ca-bd"/>
</dbReference>
<feature type="compositionally biased region" description="Basic and acidic residues" evidence="2">
    <location>
        <begin position="1186"/>
        <end position="1198"/>
    </location>
</feature>
<dbReference type="SUPFAM" id="SSF141072">
    <property type="entry name" value="CalX-like"/>
    <property type="match status" value="1"/>
</dbReference>
<evidence type="ECO:0000256" key="1">
    <source>
        <dbReference type="ARBA" id="ARBA00022837"/>
    </source>
</evidence>
<feature type="region of interest" description="Disordered" evidence="2">
    <location>
        <begin position="1819"/>
        <end position="1856"/>
    </location>
</feature>
<organism evidence="3 4">
    <name type="scientific">Dichelobacter nodosus (strain VCS1703A)</name>
    <dbReference type="NCBI Taxonomy" id="246195"/>
    <lineage>
        <taxon>Bacteria</taxon>
        <taxon>Pseudomonadati</taxon>
        <taxon>Pseudomonadota</taxon>
        <taxon>Gammaproteobacteria</taxon>
        <taxon>Cardiobacteriales</taxon>
        <taxon>Cardiobacteriaceae</taxon>
        <taxon>Dichelobacter</taxon>
    </lineage>
</organism>
<dbReference type="RefSeq" id="WP_012030678.1">
    <property type="nucleotide sequence ID" value="NC_009446.1"/>
</dbReference>
<feature type="region of interest" description="Disordered" evidence="2">
    <location>
        <begin position="819"/>
        <end position="862"/>
    </location>
</feature>
<dbReference type="GO" id="GO:0005509">
    <property type="term" value="F:calcium ion binding"/>
    <property type="evidence" value="ECO:0007669"/>
    <property type="project" value="InterPro"/>
</dbReference>
<reference evidence="3 4" key="1">
    <citation type="journal article" date="2007" name="Nat. Biotechnol.">
        <title>Genome sequence and identification of candidate vaccine antigens from the animal pathogen Dichelobacter nodosus.</title>
        <authorList>
            <person name="Myers G.S."/>
            <person name="Parker D."/>
            <person name="Al-Hasani K."/>
            <person name="Kennan R.M."/>
            <person name="Seemann T."/>
            <person name="Ren Q."/>
            <person name="Badger J.H."/>
            <person name="Selengut J.D."/>
            <person name="Deboy R.T."/>
            <person name="Tettelin H."/>
            <person name="Boyce J.D."/>
            <person name="McCarl V.P."/>
            <person name="Han X."/>
            <person name="Nelson W.C."/>
            <person name="Madupu R."/>
            <person name="Mohamoud Y."/>
            <person name="Holley T."/>
            <person name="Fedorova N."/>
            <person name="Khouri H."/>
            <person name="Bottomley S.P."/>
            <person name="Whittington R.J."/>
            <person name="Adler B."/>
            <person name="Songer J.G."/>
            <person name="Rood J.I."/>
            <person name="Paulsen I.T."/>
        </authorList>
    </citation>
    <scope>NUCLEOTIDE SEQUENCE [LARGE SCALE GENOMIC DNA]</scope>
    <source>
        <strain evidence="3 4">VCS1703A</strain>
    </source>
</reference>
<evidence type="ECO:0000256" key="2">
    <source>
        <dbReference type="SAM" id="MobiDB-lite"/>
    </source>
</evidence>
<dbReference type="KEGG" id="dno:DNO_0334"/>
<accession>A5EW47</accession>
<feature type="compositionally biased region" description="Pro residues" evidence="2">
    <location>
        <begin position="829"/>
        <end position="838"/>
    </location>
</feature>
<feature type="region of interest" description="Disordered" evidence="2">
    <location>
        <begin position="648"/>
        <end position="690"/>
    </location>
</feature>
<dbReference type="Pfam" id="PF00353">
    <property type="entry name" value="HemolysinCabind"/>
    <property type="match status" value="2"/>
</dbReference>
<feature type="compositionally biased region" description="Basic and acidic residues" evidence="2">
    <location>
        <begin position="1824"/>
        <end position="1837"/>
    </location>
</feature>
<sequence>MKSIIVKIHNHKETVDQLQVVTHDGQPTVIKAESDANYEFFDESINCAPNHIVVKREGDDLHVSFEEQGKDSDLIIQDFYANDDKSLIGLAEDGNYYNYVPDTGEISDYVTQLHASQIEGHALGGEPMMAPFWIVSPHAGFPWLAGAGLVGLGLGAAALIHNNHHDDNPKGGNGGDGGKDPLKPSISLGTTERHSIENTDKLELAYAVTVKGKLENNSKVTLKVIDQHNAPHTDIEASDFTHIAIKRADGTIFKEYKTAAEIEHFLNHGESVDIGAGDYGAGKEVLIIEYTVANDGIYEPLEVLKMKLEHTDDFKTEKTSDVGYIHDGNKDPNVPYKPFEPTNPDNPNEGNPNPNDGDKKPEPPAPNPPHDDLHNDLIASIARNETASEEGDYVMLHTVSLSKEAKETVKIHFKIEDSNAQYRAEYGVDYEFLIDGKATNGKVEFDPTTKTGTITIEAGHKEADLRIRVIKDDDPEVKELFKIVLTDPGQGGHYHVDHNHNEVVDIITDIGDTKNTVPKVTIRAKRDSSVEDGKNGTDELEFVVKIDKKYGKDSVVTVKPVGGDVSAEDIVSIRYIGKDGKEHTITDANEVKNFFDNGVEVCIPSGAKESPITFVVKDDAKYEKVETLELGLDEKGAVNVVVDPVNNKADGMIKDNPAPQDPNKPPFDPKDPDNPNNNPPENNTEGDNPAEPVAKIVAKDGKAVEGSDNDLVFNVTLDKVSSDKDGVVTVKPIGGGVSAEDIESITYIGKDGKEHTITDANDIKNFFDNGVEVGIPAGKTESPITFVVKDDKDYEVVETLELGLNKDNAVNVVIDPVNNKADGTIKDNPLPPDPNKPPFDPKDPNNPNNNLPPDNTEGDKPTEPIAKIVAKDGKAVEKDDTDLVFNVTLDKPAEKDSSVHVKPVGGKVSAEDIESITYIGKDGKEHTITDANDIKNFFDNGIEIGIPAGKSESPITFIVKDDKDYEVVETLELGLSKDNAVNVVIDPVNNKADGTIKDEPLYEPGKPPFDPKDPDNPNNNLPPDNTEGDRPGYSDDDRRSPATPRILLKATKDVAVENRTDKNQLEFKVSIDGTVEKDEEIVLKVNDAVKSDITKEDFTKIVVKDASGATLKEYVGADEIENFLTNGYQATVAKGDYGTGKEQFAVEFTVADDDKYERIESVKLKIDHSDELTDRAGSDTGYIYDGNKDPSKPYEPGKPDNPNDGDQPTVPPIAVDDKNSGKGGDSIKGNLIKDIDEYKRADYDPDGSQEDLRVVEIKVDTNGDGAPDIVNLGEEINITDKDGKPIGTLIVHEDGTYNFTSDKDFVGKAPVIRYVIVDGEGAKSNEAILTLDVIQDNKPPVAVDDKGTAKKGTPISDNLISNDSDPDGDSLTITDVKVDTDGDGTLDTVTIGKVTPITDKDGKPIGELIVNEDGTYTFTPGEDFEGKVPDISYTITDGKGGSDEATLTLEITSPDNQPPVAVDDKGTAKKGTPISDNLISNDSDPDGDSLTITDVKVDTDGDGTLDTVTIGKVTPITDKDGKPIGELIVNEDGTYTFTPGEDFEGKVPDISYTITDGKGGSDEATLTLEITSPDNQPPVAVDDKGTAKKGTPISDNLISNDSDPDGDSLTITDVKVDTDGDGTLDTVTIGKVTPITDKDGKPIGELIVNEDGTYTFTPGEDFEGKVPDISYTITDGKGGSDEATLTLEITSPDNQPPVAVDDKGTAKKGTPISDNLISNDSDPDGDSLTITDVKVDTDGDGTLDTVTIGKVTPITDKDGKPIGELIVNEDGTYTFTPGEDFEGKVPDISYTITDGKGGSDEAKLSLELSADKPATITIETPARVTEEGLKNGNKDSDGSPDDVSSKLNGKEPIESHGVINIRDEDDDLTGSTVQLKNLAKFKSNKQEIEWTQDGAKHTAKIGDKEILIIELENGGKVQNVTKNGSGSDAKIGYKVTLINPVDHKEAGVEDVLDLLGNVIVSNKDGKLGNANITLVQIDDDSPKATAIEHKIQVQKDTFILSELKAGFDTNNTHWDKGAPYGNFTSGNIDGDALHEKLSWTGWDGDSKIASYEADEEKEFNDAGKDITKDFGNLFKIGYFIHENNQISGGKNLFDTSLQLNFTLEINGVKQSIGTHYNMVHVETSNKGDNHYDSNDLVMIPNTHQLISVGGQQYWLDITFVQKGNSRGDVVSEANGYSKEYVEAYNRELALRAKNSGKEEHDWSEADQLAFLEIQKVYSNDNRDALIKHQRENDIDDDKDGLTDTTAIGIDIGHIQDVTATIQTIFGRSQSVAVKYHDLNKDGKFDAIDTNNDGIIDYYDTDHDGILDAQDADHDGSIDRQYDKNVITLPKELVGVNNYYAELNSNGNIYLRNQDQNYEFDSIGNYIIAEDTGTNGSVYRDVLYAQTNNRVDLYDINKDGFIDAIDTNRDGIIDHKFDDSKILYDYAAALDKEGTQVIDTIENKINEFDIKARLTPAKPMPKVDNSIVIQDALEVGSDSENVTVEWSQNGDKFVGEKNFSNVNGINYGKFIGKADGSYQFIVSDELSAQIADGKTVAPLKIGFKYTDSDGDSAGQTLTFNFEEHDMKSIGADGVHMKNGEDSNDFLIGSVYADELHGGKGADILVGYGAINGTSSNYDKLYGEEGNDILYFDSNTYIDGGTGEDTLCLNGYSTDLSGHENTKIDFSAISSMIHHIEVIDMVDPTQTIAKNQVKFAQELTISADQVLDLSDTDQLRIEGDNQDIVHLGGFKLTKTEGDYHQYTADNGASVQISVSIDEHNIYLF</sequence>
<gene>
    <name evidence="3" type="ordered locus">DNO_0334</name>
</gene>
<feature type="compositionally biased region" description="Low complexity" evidence="2">
    <location>
        <begin position="674"/>
        <end position="689"/>
    </location>
</feature>
<evidence type="ECO:0000313" key="3">
    <source>
        <dbReference type="EMBL" id="ABQ13099.1"/>
    </source>
</evidence>
<feature type="compositionally biased region" description="Low complexity" evidence="2">
    <location>
        <begin position="340"/>
        <end position="355"/>
    </location>
</feature>
<dbReference type="EMBL" id="CP000513">
    <property type="protein sequence ID" value="ABQ13099.1"/>
    <property type="molecule type" value="Genomic_DNA"/>
</dbReference>
<name>A5EW47_DICNV</name>
<dbReference type="NCBIfam" id="NF038131">
    <property type="entry name" value="choice_anch_K"/>
    <property type="match status" value="1"/>
</dbReference>
<dbReference type="HOGENOM" id="CLU_227004_0_0_6"/>
<dbReference type="eggNOG" id="COG2373">
    <property type="taxonomic scope" value="Bacteria"/>
</dbReference>
<dbReference type="Pfam" id="PF17963">
    <property type="entry name" value="Big_9"/>
    <property type="match status" value="4"/>
</dbReference>
<dbReference type="SUPFAM" id="SSF51120">
    <property type="entry name" value="beta-Roll"/>
    <property type="match status" value="1"/>
</dbReference>
<dbReference type="eggNOG" id="COG3209">
    <property type="taxonomic scope" value="Bacteria"/>
</dbReference>
<dbReference type="OrthoDB" id="6660240at2"/>
<feature type="region of interest" description="Disordered" evidence="2">
    <location>
        <begin position="165"/>
        <end position="194"/>
    </location>
</feature>
<dbReference type="InterPro" id="IPR047995">
    <property type="entry name" value="Choice_anch_K"/>
</dbReference>
<feature type="region of interest" description="Disordered" evidence="2">
    <location>
        <begin position="1692"/>
        <end position="1726"/>
    </location>
</feature>
<feature type="compositionally biased region" description="Low complexity" evidence="2">
    <location>
        <begin position="1016"/>
        <end position="1025"/>
    </location>
</feature>
<protein>
    <submittedName>
        <fullName evidence="3">Potential RTX family protein</fullName>
    </submittedName>
</protein>
<feature type="region of interest" description="Disordered" evidence="2">
    <location>
        <begin position="1453"/>
        <end position="1488"/>
    </location>
</feature>
<dbReference type="Proteomes" id="UP000000248">
    <property type="component" value="Chromosome"/>
</dbReference>
<dbReference type="STRING" id="246195.DNO_0334"/>
<dbReference type="NCBIfam" id="NF012211">
    <property type="entry name" value="tand_rpt_95"/>
    <property type="match status" value="4"/>
</dbReference>